<dbReference type="PANTHER" id="PTHR46211:SF14">
    <property type="entry name" value="GLYCEROPHOSPHODIESTER PHOSPHODIESTERASE"/>
    <property type="match status" value="1"/>
</dbReference>
<evidence type="ECO:0000313" key="2">
    <source>
        <dbReference type="EMBL" id="BDW92033.1"/>
    </source>
</evidence>
<dbReference type="PROSITE" id="PS51704">
    <property type="entry name" value="GP_PDE"/>
    <property type="match status" value="1"/>
</dbReference>
<reference evidence="2 3" key="1">
    <citation type="submission" date="2023-01" db="EMBL/GenBank/DDBJ databases">
        <title>Complete genome sequence of Muricauda aquimarina strain IFOP_LL357.</title>
        <authorList>
            <person name="Gajardo G."/>
            <person name="Ueki S."/>
            <person name="Maruyama F."/>
        </authorList>
    </citation>
    <scope>NUCLEOTIDE SEQUENCE [LARGE SCALE GENOMIC DNA]</scope>
    <source>
        <strain evidence="2 3">IFOP_LL357</strain>
    </source>
</reference>
<dbReference type="SUPFAM" id="SSF51695">
    <property type="entry name" value="PLC-like phosphodiesterases"/>
    <property type="match status" value="1"/>
</dbReference>
<protein>
    <submittedName>
        <fullName evidence="2">Glycerophosphoryl diester phosphodiesterase</fullName>
    </submittedName>
</protein>
<dbReference type="GO" id="GO:0008081">
    <property type="term" value="F:phosphoric diester hydrolase activity"/>
    <property type="evidence" value="ECO:0007669"/>
    <property type="project" value="InterPro"/>
</dbReference>
<organism evidence="2 3">
    <name type="scientific">Flagellimonas marinaquae</name>
    <dbReference type="NCBI Taxonomy" id="254955"/>
    <lineage>
        <taxon>Bacteria</taxon>
        <taxon>Pseudomonadati</taxon>
        <taxon>Bacteroidota</taxon>
        <taxon>Flavobacteriia</taxon>
        <taxon>Flavobacteriales</taxon>
        <taxon>Flavobacteriaceae</taxon>
        <taxon>Flagellimonas</taxon>
    </lineage>
</organism>
<dbReference type="RefSeq" id="WP_224836299.1">
    <property type="nucleotide sequence ID" value="NZ_AP027268.1"/>
</dbReference>
<keyword evidence="3" id="KW-1185">Reference proteome</keyword>
<dbReference type="EMBL" id="AP027268">
    <property type="protein sequence ID" value="BDW92033.1"/>
    <property type="molecule type" value="Genomic_DNA"/>
</dbReference>
<proteinExistence type="predicted"/>
<feature type="domain" description="GP-PDE" evidence="1">
    <location>
        <begin position="25"/>
        <end position="250"/>
    </location>
</feature>
<sequence>MKKNLLIALGAIWLLTSCEMTKSKPLVIGHRGAMGHETENTLASVQKALDLGVDMIEIDVFKIQSGEIVVFHDKKVDRLANAGGNIEEYNMFQLRQLVLDGGHKIPMLQEVLKLIDNKVALNIELKGAGTTDKVNQAINFYVKEKGWNIDNFIISSFKWDELQAMRAINKDVKIAVLTSEDPLQALEVAKELDAVAINPNYKTLTQNNTAKIQSEGLKVYTWTVNEPEDIQRMTEFGVDGIITNYPERVN</sequence>
<accession>A0AA48HEM9</accession>
<dbReference type="GO" id="GO:0006629">
    <property type="term" value="P:lipid metabolic process"/>
    <property type="evidence" value="ECO:0007669"/>
    <property type="project" value="InterPro"/>
</dbReference>
<dbReference type="PROSITE" id="PS51257">
    <property type="entry name" value="PROKAR_LIPOPROTEIN"/>
    <property type="match status" value="1"/>
</dbReference>
<evidence type="ECO:0000259" key="1">
    <source>
        <dbReference type="PROSITE" id="PS51704"/>
    </source>
</evidence>
<dbReference type="InterPro" id="IPR017946">
    <property type="entry name" value="PLC-like_Pdiesterase_TIM-brl"/>
</dbReference>
<dbReference type="Pfam" id="PF03009">
    <property type="entry name" value="GDPD"/>
    <property type="match status" value="1"/>
</dbReference>
<dbReference type="PANTHER" id="PTHR46211">
    <property type="entry name" value="GLYCEROPHOSPHORYL DIESTER PHOSPHODIESTERASE"/>
    <property type="match status" value="1"/>
</dbReference>
<dbReference type="CDD" id="cd08556">
    <property type="entry name" value="GDPD"/>
    <property type="match status" value="1"/>
</dbReference>
<dbReference type="InterPro" id="IPR030395">
    <property type="entry name" value="GP_PDE_dom"/>
</dbReference>
<dbReference type="Proteomes" id="UP001330184">
    <property type="component" value="Chromosome"/>
</dbReference>
<evidence type="ECO:0000313" key="3">
    <source>
        <dbReference type="Proteomes" id="UP001330184"/>
    </source>
</evidence>
<dbReference type="Gene3D" id="3.20.20.190">
    <property type="entry name" value="Phosphatidylinositol (PI) phosphodiesterase"/>
    <property type="match status" value="1"/>
</dbReference>
<gene>
    <name evidence="2" type="ORF">MACH07_08650</name>
</gene>
<name>A0AA48HEM9_9FLAO</name>
<dbReference type="AlphaFoldDB" id="A0AA48HEM9"/>